<proteinExistence type="predicted"/>
<dbReference type="EMBL" id="KB932919">
    <property type="protein sequence ID" value="EOO02460.1"/>
    <property type="molecule type" value="Genomic_DNA"/>
</dbReference>
<organism evidence="1 2">
    <name type="scientific">Phaeoacremonium minimum (strain UCR-PA7)</name>
    <name type="common">Esca disease fungus</name>
    <name type="synonym">Togninia minima</name>
    <dbReference type="NCBI Taxonomy" id="1286976"/>
    <lineage>
        <taxon>Eukaryota</taxon>
        <taxon>Fungi</taxon>
        <taxon>Dikarya</taxon>
        <taxon>Ascomycota</taxon>
        <taxon>Pezizomycotina</taxon>
        <taxon>Sordariomycetes</taxon>
        <taxon>Sordariomycetidae</taxon>
        <taxon>Togniniales</taxon>
        <taxon>Togniniaceae</taxon>
        <taxon>Phaeoacremonium</taxon>
    </lineage>
</organism>
<dbReference type="OrthoDB" id="5429909at2759"/>
<sequence length="171" mass="19199">MTLNTGERHGRASCNMDTSCHNATHTPDATLSFNETVVRSETVASCNESIAPIFSRPYVSSDPESVELGFHSWLDAAKFEQSILGAIVRNPKQPTNDYLPENPLQYYDKDQLFVEGTFEDVVANSTKSTSYDFCFSLKSLAGFEFKGSTSENVHLSGKRGCWKRLQQHQRY</sequence>
<evidence type="ECO:0000313" key="2">
    <source>
        <dbReference type="Proteomes" id="UP000014074"/>
    </source>
</evidence>
<dbReference type="Proteomes" id="UP000014074">
    <property type="component" value="Unassembled WGS sequence"/>
</dbReference>
<dbReference type="KEGG" id="tmn:UCRPA7_2052"/>
<evidence type="ECO:0000313" key="1">
    <source>
        <dbReference type="EMBL" id="EOO02460.1"/>
    </source>
</evidence>
<reference evidence="2" key="1">
    <citation type="journal article" date="2013" name="Genome Announc.">
        <title>Draft genome sequence of the ascomycete Phaeoacremonium aleophilum strain UCR-PA7, a causal agent of the esca disease complex in grapevines.</title>
        <authorList>
            <person name="Blanco-Ulate B."/>
            <person name="Rolshausen P."/>
            <person name="Cantu D."/>
        </authorList>
    </citation>
    <scope>NUCLEOTIDE SEQUENCE [LARGE SCALE GENOMIC DNA]</scope>
    <source>
        <strain evidence="2">UCR-PA7</strain>
    </source>
</reference>
<dbReference type="RefSeq" id="XP_007912818.1">
    <property type="nucleotide sequence ID" value="XM_007914627.1"/>
</dbReference>
<dbReference type="HOGENOM" id="CLU_1563975_0_0_1"/>
<name>R8BT65_PHAM7</name>
<accession>R8BT65</accession>
<dbReference type="GeneID" id="19322263"/>
<keyword evidence="2" id="KW-1185">Reference proteome</keyword>
<dbReference type="AlphaFoldDB" id="R8BT65"/>
<protein>
    <submittedName>
        <fullName evidence="1">Uncharacterized protein</fullName>
    </submittedName>
</protein>
<gene>
    <name evidence="1" type="ORF">UCRPA7_2052</name>
</gene>